<feature type="transmembrane region" description="Helical" evidence="6">
    <location>
        <begin position="180"/>
        <end position="205"/>
    </location>
</feature>
<dbReference type="AlphaFoldDB" id="A0A9P8FKE7"/>
<keyword evidence="2 6" id="KW-0812">Transmembrane</keyword>
<dbReference type="InterPro" id="IPR008253">
    <property type="entry name" value="Marvel"/>
</dbReference>
<protein>
    <recommendedName>
        <fullName evidence="7">MARVEL domain-containing protein</fullName>
    </recommendedName>
</protein>
<comment type="caution">
    <text evidence="8">The sequence shown here is derived from an EMBL/GenBank/DDBJ whole genome shotgun (WGS) entry which is preliminary data.</text>
</comment>
<evidence type="ECO:0000256" key="4">
    <source>
        <dbReference type="ARBA" id="ARBA00023136"/>
    </source>
</evidence>
<dbReference type="PANTHER" id="PTHR37451:SF4">
    <property type="entry name" value="MARVEL DOMAIN-CONTAINING PROTEIN"/>
    <property type="match status" value="1"/>
</dbReference>
<gene>
    <name evidence="8" type="ORF">KCU98_g11142</name>
</gene>
<evidence type="ECO:0000313" key="8">
    <source>
        <dbReference type="EMBL" id="KAG9975770.1"/>
    </source>
</evidence>
<keyword evidence="4 6" id="KW-0472">Membrane</keyword>
<evidence type="ECO:0000313" key="9">
    <source>
        <dbReference type="Proteomes" id="UP000729357"/>
    </source>
</evidence>
<evidence type="ECO:0000256" key="5">
    <source>
        <dbReference type="SAM" id="MobiDB-lite"/>
    </source>
</evidence>
<dbReference type="Proteomes" id="UP000729357">
    <property type="component" value="Unassembled WGS sequence"/>
</dbReference>
<keyword evidence="9" id="KW-1185">Reference proteome</keyword>
<name>A0A9P8FKE7_AURME</name>
<evidence type="ECO:0000256" key="1">
    <source>
        <dbReference type="ARBA" id="ARBA00004141"/>
    </source>
</evidence>
<reference evidence="8" key="2">
    <citation type="submission" date="2021-08" db="EMBL/GenBank/DDBJ databases">
        <authorList>
            <person name="Gostincar C."/>
            <person name="Sun X."/>
            <person name="Song Z."/>
            <person name="Gunde-Cimerman N."/>
        </authorList>
    </citation>
    <scope>NUCLEOTIDE SEQUENCE</scope>
    <source>
        <strain evidence="8">EXF-9298</strain>
    </source>
</reference>
<evidence type="ECO:0000256" key="6">
    <source>
        <dbReference type="SAM" id="Phobius"/>
    </source>
</evidence>
<keyword evidence="3 6" id="KW-1133">Transmembrane helix</keyword>
<dbReference type="PANTHER" id="PTHR37451">
    <property type="entry name" value="MARVEL DOMAIN"/>
    <property type="match status" value="1"/>
</dbReference>
<sequence>MGLFTSRKVDGDPGADAPNNDITTSETGISRFGRTRKPNNVPSSRASTAGQGVLKAMRLVQLLLAILILGLVAYAVNVFSSTFLQSAYIPALVAAILTVLATIPLAFLSRLPGLFAHPLSAGLIDLFFTLFWLAIMAELAAYSDVAAPRDYTYYTGGLGQQTDGNAAYAIYSGAINRLKTAWACGAAAAAFAGLEFVLFLASALLPLRGRLVGPITGTDSAGVPTNYHGSATYSGNEPPFEMQTRNADHTPASPAGLTTVHDFNSTGGQVLDGSSTNMAGTVNGNTFAPTPPGRHKGVLGMEDRANMI</sequence>
<feature type="non-terminal residue" evidence="8">
    <location>
        <position position="1"/>
    </location>
</feature>
<dbReference type="Pfam" id="PF01284">
    <property type="entry name" value="MARVEL"/>
    <property type="match status" value="1"/>
</dbReference>
<dbReference type="GO" id="GO:0016020">
    <property type="term" value="C:membrane"/>
    <property type="evidence" value="ECO:0007669"/>
    <property type="project" value="UniProtKB-SubCell"/>
</dbReference>
<feature type="domain" description="MARVEL" evidence="7">
    <location>
        <begin position="56"/>
        <end position="205"/>
    </location>
</feature>
<comment type="subcellular location">
    <subcellularLocation>
        <location evidence="1">Membrane</location>
        <topology evidence="1">Multi-pass membrane protein</topology>
    </subcellularLocation>
</comment>
<evidence type="ECO:0000256" key="2">
    <source>
        <dbReference type="ARBA" id="ARBA00022692"/>
    </source>
</evidence>
<feature type="transmembrane region" description="Helical" evidence="6">
    <location>
        <begin position="120"/>
        <end position="142"/>
    </location>
</feature>
<proteinExistence type="predicted"/>
<feature type="transmembrane region" description="Helical" evidence="6">
    <location>
        <begin position="59"/>
        <end position="76"/>
    </location>
</feature>
<organism evidence="8 9">
    <name type="scientific">Aureobasidium melanogenum</name>
    <name type="common">Aureobasidium pullulans var. melanogenum</name>
    <dbReference type="NCBI Taxonomy" id="46634"/>
    <lineage>
        <taxon>Eukaryota</taxon>
        <taxon>Fungi</taxon>
        <taxon>Dikarya</taxon>
        <taxon>Ascomycota</taxon>
        <taxon>Pezizomycotina</taxon>
        <taxon>Dothideomycetes</taxon>
        <taxon>Dothideomycetidae</taxon>
        <taxon>Dothideales</taxon>
        <taxon>Saccotheciaceae</taxon>
        <taxon>Aureobasidium</taxon>
    </lineage>
</organism>
<dbReference type="EMBL" id="JAHFXS010001745">
    <property type="protein sequence ID" value="KAG9975770.1"/>
    <property type="molecule type" value="Genomic_DNA"/>
</dbReference>
<evidence type="ECO:0000256" key="3">
    <source>
        <dbReference type="ARBA" id="ARBA00022989"/>
    </source>
</evidence>
<feature type="compositionally biased region" description="Polar residues" evidence="5">
    <location>
        <begin position="38"/>
        <end position="47"/>
    </location>
</feature>
<evidence type="ECO:0000259" key="7">
    <source>
        <dbReference type="Pfam" id="PF01284"/>
    </source>
</evidence>
<feature type="transmembrane region" description="Helical" evidence="6">
    <location>
        <begin position="88"/>
        <end position="108"/>
    </location>
</feature>
<feature type="region of interest" description="Disordered" evidence="5">
    <location>
        <begin position="1"/>
        <end position="47"/>
    </location>
</feature>
<accession>A0A9P8FKE7</accession>
<reference evidence="8" key="1">
    <citation type="journal article" date="2021" name="J Fungi (Basel)">
        <title>Virulence traits and population genomics of the black yeast Aureobasidium melanogenum.</title>
        <authorList>
            <person name="Cernosa A."/>
            <person name="Sun X."/>
            <person name="Gostincar C."/>
            <person name="Fang C."/>
            <person name="Gunde-Cimerman N."/>
            <person name="Song Z."/>
        </authorList>
    </citation>
    <scope>NUCLEOTIDE SEQUENCE</scope>
    <source>
        <strain evidence="8">EXF-9298</strain>
    </source>
</reference>